<evidence type="ECO:0000313" key="4">
    <source>
        <dbReference type="Proteomes" id="UP000289200"/>
    </source>
</evidence>
<dbReference type="EMBL" id="UWOC01000160">
    <property type="protein sequence ID" value="VCU10092.1"/>
    <property type="molecule type" value="Genomic_DNA"/>
</dbReference>
<dbReference type="Proteomes" id="UP000289200">
    <property type="component" value="Unassembled WGS sequence"/>
</dbReference>
<sequence>MSGADDPAAWTPVRDGLSVTVRLTPRGGRDAIDGVERLADGRTVLKIRVRAAPTDGEANAALLAFLAKSLRVPSRAVTLVAGDTARIKRIEIGGDARALADALARLSGVQAA</sequence>
<evidence type="ECO:0000256" key="2">
    <source>
        <dbReference type="HAMAP-Rule" id="MF_00634"/>
    </source>
</evidence>
<gene>
    <name evidence="3" type="ORF">RHODGE_RHODGE_03278</name>
</gene>
<evidence type="ECO:0000256" key="1">
    <source>
        <dbReference type="ARBA" id="ARBA00010364"/>
    </source>
</evidence>
<dbReference type="InterPro" id="IPR003746">
    <property type="entry name" value="DUF167"/>
</dbReference>
<dbReference type="OrthoDB" id="9801972at2"/>
<keyword evidence="4" id="KW-1185">Reference proteome</keyword>
<name>A0A3S4BHH8_9BRAD</name>
<dbReference type="InterPro" id="IPR036591">
    <property type="entry name" value="YggU-like_sf"/>
</dbReference>
<proteinExistence type="inferred from homology"/>
<dbReference type="RefSeq" id="WP_129609981.1">
    <property type="nucleotide sequence ID" value="NZ_UWOC01000160.1"/>
</dbReference>
<accession>A0A3S4BHH8</accession>
<dbReference type="Pfam" id="PF02594">
    <property type="entry name" value="DUF167"/>
    <property type="match status" value="1"/>
</dbReference>
<organism evidence="3 4">
    <name type="scientific">Rhodoplanes serenus</name>
    <dbReference type="NCBI Taxonomy" id="200615"/>
    <lineage>
        <taxon>Bacteria</taxon>
        <taxon>Pseudomonadati</taxon>
        <taxon>Pseudomonadota</taxon>
        <taxon>Alphaproteobacteria</taxon>
        <taxon>Hyphomicrobiales</taxon>
        <taxon>Nitrobacteraceae</taxon>
        <taxon>Rhodoplanes</taxon>
    </lineage>
</organism>
<dbReference type="NCBIfam" id="TIGR00251">
    <property type="entry name" value="DUF167 family protein"/>
    <property type="match status" value="1"/>
</dbReference>
<dbReference type="SMART" id="SM01152">
    <property type="entry name" value="DUF167"/>
    <property type="match status" value="1"/>
</dbReference>
<evidence type="ECO:0000313" key="3">
    <source>
        <dbReference type="EMBL" id="VCU10092.1"/>
    </source>
</evidence>
<comment type="similarity">
    <text evidence="1 2">Belongs to the UPF0235 family.</text>
</comment>
<dbReference type="SUPFAM" id="SSF69786">
    <property type="entry name" value="YggU-like"/>
    <property type="match status" value="1"/>
</dbReference>
<protein>
    <recommendedName>
        <fullName evidence="2">UPF0235 protein RHODGE_RHODGE_03278</fullName>
    </recommendedName>
</protein>
<comment type="caution">
    <text evidence="3">The sequence shown here is derived from an EMBL/GenBank/DDBJ whole genome shotgun (WGS) entry which is preliminary data.</text>
</comment>
<dbReference type="NCBIfam" id="NF002348">
    <property type="entry name" value="PRK01310.1"/>
    <property type="match status" value="1"/>
</dbReference>
<dbReference type="Gene3D" id="3.30.1200.10">
    <property type="entry name" value="YggU-like"/>
    <property type="match status" value="1"/>
</dbReference>
<reference evidence="4" key="1">
    <citation type="submission" date="2018-10" db="EMBL/GenBank/DDBJ databases">
        <authorList>
            <person name="Peiro R."/>
            <person name="Begona"/>
            <person name="Cbmso G."/>
            <person name="Lopez M."/>
            <person name="Gonzalez S."/>
            <person name="Sacristan E."/>
            <person name="Castillo E."/>
        </authorList>
    </citation>
    <scope>NUCLEOTIDE SEQUENCE [LARGE SCALE GENOMIC DNA]</scope>
</reference>
<dbReference type="HAMAP" id="MF_00634">
    <property type="entry name" value="UPF0235"/>
    <property type="match status" value="1"/>
</dbReference>
<dbReference type="AlphaFoldDB" id="A0A3S4BHH8"/>